<evidence type="ECO:0000259" key="2">
    <source>
        <dbReference type="Pfam" id="PF06985"/>
    </source>
</evidence>
<evidence type="ECO:0000259" key="3">
    <source>
        <dbReference type="Pfam" id="PF20255"/>
    </source>
</evidence>
<dbReference type="EMBL" id="JAUEDM010000002">
    <property type="protein sequence ID" value="KAK3326775.1"/>
    <property type="molecule type" value="Genomic_DNA"/>
</dbReference>
<dbReference type="InterPro" id="IPR010730">
    <property type="entry name" value="HET"/>
</dbReference>
<dbReference type="InterPro" id="IPR046541">
    <property type="entry name" value="DUF6606"/>
</dbReference>
<dbReference type="AlphaFoldDB" id="A0AAE0IKT4"/>
<keyword evidence="5" id="KW-1185">Reference proteome</keyword>
<dbReference type="PANTHER" id="PTHR24148:SF64">
    <property type="entry name" value="HETEROKARYON INCOMPATIBILITY DOMAIN-CONTAINING PROTEIN"/>
    <property type="match status" value="1"/>
</dbReference>
<dbReference type="InterPro" id="IPR052895">
    <property type="entry name" value="HetReg/Transcr_Mod"/>
</dbReference>
<organism evidence="4 5">
    <name type="scientific">Apodospora peruviana</name>
    <dbReference type="NCBI Taxonomy" id="516989"/>
    <lineage>
        <taxon>Eukaryota</taxon>
        <taxon>Fungi</taxon>
        <taxon>Dikarya</taxon>
        <taxon>Ascomycota</taxon>
        <taxon>Pezizomycotina</taxon>
        <taxon>Sordariomycetes</taxon>
        <taxon>Sordariomycetidae</taxon>
        <taxon>Sordariales</taxon>
        <taxon>Lasiosphaeriaceae</taxon>
        <taxon>Apodospora</taxon>
    </lineage>
</organism>
<reference evidence="4" key="1">
    <citation type="journal article" date="2023" name="Mol. Phylogenet. Evol.">
        <title>Genome-scale phylogeny and comparative genomics of the fungal order Sordariales.</title>
        <authorList>
            <person name="Hensen N."/>
            <person name="Bonometti L."/>
            <person name="Westerberg I."/>
            <person name="Brannstrom I.O."/>
            <person name="Guillou S."/>
            <person name="Cros-Aarteil S."/>
            <person name="Calhoun S."/>
            <person name="Haridas S."/>
            <person name="Kuo A."/>
            <person name="Mondo S."/>
            <person name="Pangilinan J."/>
            <person name="Riley R."/>
            <person name="LaButti K."/>
            <person name="Andreopoulos B."/>
            <person name="Lipzen A."/>
            <person name="Chen C."/>
            <person name="Yan M."/>
            <person name="Daum C."/>
            <person name="Ng V."/>
            <person name="Clum A."/>
            <person name="Steindorff A."/>
            <person name="Ohm R.A."/>
            <person name="Martin F."/>
            <person name="Silar P."/>
            <person name="Natvig D.O."/>
            <person name="Lalanne C."/>
            <person name="Gautier V."/>
            <person name="Ament-Velasquez S.L."/>
            <person name="Kruys A."/>
            <person name="Hutchinson M.I."/>
            <person name="Powell A.J."/>
            <person name="Barry K."/>
            <person name="Miller A.N."/>
            <person name="Grigoriev I.V."/>
            <person name="Debuchy R."/>
            <person name="Gladieux P."/>
            <person name="Hiltunen Thoren M."/>
            <person name="Johannesson H."/>
        </authorList>
    </citation>
    <scope>NUCLEOTIDE SEQUENCE</scope>
    <source>
        <strain evidence="4">CBS 118394</strain>
    </source>
</reference>
<feature type="region of interest" description="Disordered" evidence="1">
    <location>
        <begin position="396"/>
        <end position="418"/>
    </location>
</feature>
<protein>
    <recommendedName>
        <fullName evidence="6">Heterokaryon incompatibility domain-containing protein</fullName>
    </recommendedName>
</protein>
<evidence type="ECO:0000313" key="5">
    <source>
        <dbReference type="Proteomes" id="UP001283341"/>
    </source>
</evidence>
<name>A0AAE0IKT4_9PEZI</name>
<dbReference type="PANTHER" id="PTHR24148">
    <property type="entry name" value="ANKYRIN REPEAT DOMAIN-CONTAINING PROTEIN 39 HOMOLOG-RELATED"/>
    <property type="match status" value="1"/>
</dbReference>
<evidence type="ECO:0000313" key="4">
    <source>
        <dbReference type="EMBL" id="KAK3326775.1"/>
    </source>
</evidence>
<comment type="caution">
    <text evidence="4">The sequence shown here is derived from an EMBL/GenBank/DDBJ whole genome shotgun (WGS) entry which is preliminary data.</text>
</comment>
<feature type="domain" description="Heterokaryon incompatibility" evidence="2">
    <location>
        <begin position="532"/>
        <end position="630"/>
    </location>
</feature>
<sequence>MSTSARHILIQAEPASALDEQKRLKILLYQANHIFLPPGLPQVSDEDNFQDRHLAEMVCLCLEQFRQLPEVNQDQRDRLRRCIGIVDRLVRIRGPGGILSEKSLQDEMSKLRAKETLAIHVRRQNAALLISKEEGGKQYLYEAFELLAPDSTVVTTVSSLQRQFPSASVLVPTTHAGNPRFQKTLASTIAQLDEFMDVAGQEKGRAPEIDRDTADPRLVTSMIMSMLLALGSKSELPAISKRCREEVFLEPGRRSPWRRSALWFMIRVTLQLTLEPARLGTRKMAFHATETLYKDFIIFLMGQVLRASQAAKLPTDLIFVMVNKISRHILKLGAPLNHPGLTEAIEITDKAQSALHAQWKATQLSDQVSINLSALKTLDFQRDTVLELPELRKHIKRSKARRESPASDDPEEVPFLPGHSFMRSQNRDYFPRTEFTQDPDFLVYELLEFEQSVEEYLGTYGYHNASPRALLTEAPPPTTAIGDGVFDTDRQNASLCYHPLQPNEVRLVHLVRGTDSMECQLKCYSFTRAPSYKVLSYQELQDWECQHVDGDSPYYTQLQLDGHPIRIPRCIYDGLLEIWRSSNDDLHIWVDVICVNQGDLGEKSDHVTRLPMIYSSASAVLVWLGGDPHCLPAETKAIKLIVDVASKLNANDVSETGGFSFDAKRMLERALQERLLAFEEVDEYLARLVSKPWFSDMSAVAAASLSAESPVLMLASPHSVRLDALRLFAIGWQSSDQFPSQSQLKTTFDPFAGLKNLGQSCLDSSGPCHDEIPGGQSLEWWARELWHALKRTRHYKCRRPQDKLYGVLGLISSGRGIPNSLAPDYRLEHGVVFRNYAKFLYENGSFLTAMQNRGSRELAAPSWVPDFRRLSFEDPTPATQARSIAFSDDLRTMTTSGVIIGDVAAAFQKNSPPPASPAESNLPWATLADRADLLKSHLDRECGPDWRNMLLWAPERLSRQPRSANPIDLMQQQSHDGTTDQDLFLSYNGLVGICDGAVENDVVVILWGTCRPLLLRRSARGGFKVVGCAALSGKHGNPETFTKRFFSRGRKMVFTLI</sequence>
<feature type="domain" description="DUF6606" evidence="3">
    <location>
        <begin position="32"/>
        <end position="305"/>
    </location>
</feature>
<dbReference type="Proteomes" id="UP001283341">
    <property type="component" value="Unassembled WGS sequence"/>
</dbReference>
<accession>A0AAE0IKT4</accession>
<dbReference type="Pfam" id="PF06985">
    <property type="entry name" value="HET"/>
    <property type="match status" value="1"/>
</dbReference>
<proteinExistence type="predicted"/>
<gene>
    <name evidence="4" type="ORF">B0H66DRAFT_551657</name>
</gene>
<reference evidence="4" key="2">
    <citation type="submission" date="2023-06" db="EMBL/GenBank/DDBJ databases">
        <authorList>
            <consortium name="Lawrence Berkeley National Laboratory"/>
            <person name="Haridas S."/>
            <person name="Hensen N."/>
            <person name="Bonometti L."/>
            <person name="Westerberg I."/>
            <person name="Brannstrom I.O."/>
            <person name="Guillou S."/>
            <person name="Cros-Aarteil S."/>
            <person name="Calhoun S."/>
            <person name="Kuo A."/>
            <person name="Mondo S."/>
            <person name="Pangilinan J."/>
            <person name="Riley R."/>
            <person name="Labutti K."/>
            <person name="Andreopoulos B."/>
            <person name="Lipzen A."/>
            <person name="Chen C."/>
            <person name="Yanf M."/>
            <person name="Daum C."/>
            <person name="Ng V."/>
            <person name="Clum A."/>
            <person name="Steindorff A."/>
            <person name="Ohm R."/>
            <person name="Martin F."/>
            <person name="Silar P."/>
            <person name="Natvig D."/>
            <person name="Lalanne C."/>
            <person name="Gautier V."/>
            <person name="Ament-Velasquez S.L."/>
            <person name="Kruys A."/>
            <person name="Hutchinson M.I."/>
            <person name="Powell A.J."/>
            <person name="Barry K."/>
            <person name="Miller A.N."/>
            <person name="Grigoriev I.V."/>
            <person name="Debuchy R."/>
            <person name="Gladieux P."/>
            <person name="Thoren M.H."/>
            <person name="Johannesson H."/>
        </authorList>
    </citation>
    <scope>NUCLEOTIDE SEQUENCE</scope>
    <source>
        <strain evidence="4">CBS 118394</strain>
    </source>
</reference>
<dbReference type="Pfam" id="PF20255">
    <property type="entry name" value="DUF6606"/>
    <property type="match status" value="1"/>
</dbReference>
<evidence type="ECO:0000256" key="1">
    <source>
        <dbReference type="SAM" id="MobiDB-lite"/>
    </source>
</evidence>
<evidence type="ECO:0008006" key="6">
    <source>
        <dbReference type="Google" id="ProtNLM"/>
    </source>
</evidence>